<evidence type="ECO:0000313" key="1">
    <source>
        <dbReference type="EMBL" id="KAJ8895602.1"/>
    </source>
</evidence>
<reference evidence="1 2" key="1">
    <citation type="submission" date="2023-02" db="EMBL/GenBank/DDBJ databases">
        <title>LHISI_Scaffold_Assembly.</title>
        <authorList>
            <person name="Stuart O.P."/>
            <person name="Cleave R."/>
            <person name="Magrath M.J.L."/>
            <person name="Mikheyev A.S."/>
        </authorList>
    </citation>
    <scope>NUCLEOTIDE SEQUENCE [LARGE SCALE GENOMIC DNA]</scope>
    <source>
        <strain evidence="1">Daus_M_001</strain>
        <tissue evidence="1">Leg muscle</tissue>
    </source>
</reference>
<proteinExistence type="predicted"/>
<protein>
    <submittedName>
        <fullName evidence="1">Uncharacterized protein</fullName>
    </submittedName>
</protein>
<gene>
    <name evidence="1" type="ORF">PR048_000938</name>
</gene>
<keyword evidence="2" id="KW-1185">Reference proteome</keyword>
<evidence type="ECO:0000313" key="2">
    <source>
        <dbReference type="Proteomes" id="UP001159363"/>
    </source>
</evidence>
<sequence>MKVKLGECGAALECMGGESVDPRENPLTSGIIQHDSQMQESGGDPAGIRTRPAILISVFHGLPRSLQASVRTVPCDRHWTVPSSVSAPLSNFALYLRTSLSTRHQAPPAYRCSPSYFSLNVSRPALKATHSCLVMSVLRSLRKRRRHQLTMPGLEDKDVCLSQRSSASVMVAGDKDVVSWSFGHAVGDDVICEIRQRAPQLFLLLEIKIDFVLGTKNKPGRGHVTMFPCHWIHYRRFSKDNNFRSDTTSPQANVPSPVSSIYLAARFLSPKAELSGQPATGGESRAVSFHLHSRAVCAGTSKQPRHSSVSAYQAGCRRDVNTRTSARAHSCVDGCVRDPANTVQRGNCACTTRMFSAGASQDQLTRVHAYAGAAVVLVVRLTVSHKCEPGSIPCGAAPDFRMWESCRTMPLVGGFSRGSPVPPVLAFLCCSIPHIILIGYQDPNPSTHSTASVLLVERERRRSGKLSTYNRRDLGSIPGPAILVSVVYGFLQLLQVNAGVRHDGNTARLARRSDETLEVRASVARIAPSLVGLGRARAVGIIPDYAASRRVFSGISRPPPFIPALRHTNLTSPSSALKTSIVRAIHISSLTST</sequence>
<dbReference type="Proteomes" id="UP001159363">
    <property type="component" value="Chromosome 1"/>
</dbReference>
<organism evidence="1 2">
    <name type="scientific">Dryococelus australis</name>
    <dbReference type="NCBI Taxonomy" id="614101"/>
    <lineage>
        <taxon>Eukaryota</taxon>
        <taxon>Metazoa</taxon>
        <taxon>Ecdysozoa</taxon>
        <taxon>Arthropoda</taxon>
        <taxon>Hexapoda</taxon>
        <taxon>Insecta</taxon>
        <taxon>Pterygota</taxon>
        <taxon>Neoptera</taxon>
        <taxon>Polyneoptera</taxon>
        <taxon>Phasmatodea</taxon>
        <taxon>Verophasmatodea</taxon>
        <taxon>Anareolatae</taxon>
        <taxon>Phasmatidae</taxon>
        <taxon>Eurycanthinae</taxon>
        <taxon>Dryococelus</taxon>
    </lineage>
</organism>
<accession>A0ABQ9IG10</accession>
<name>A0ABQ9IG10_9NEOP</name>
<dbReference type="EMBL" id="JARBHB010000001">
    <property type="protein sequence ID" value="KAJ8895602.1"/>
    <property type="molecule type" value="Genomic_DNA"/>
</dbReference>
<feature type="non-terminal residue" evidence="1">
    <location>
        <position position="593"/>
    </location>
</feature>
<comment type="caution">
    <text evidence="1">The sequence shown here is derived from an EMBL/GenBank/DDBJ whole genome shotgun (WGS) entry which is preliminary data.</text>
</comment>